<evidence type="ECO:0000256" key="3">
    <source>
        <dbReference type="SAM" id="SignalP"/>
    </source>
</evidence>
<feature type="chain" id="PRO_5035418630" description="Nose resistant-to-fluoxetine protein N-terminal domain-containing protein" evidence="3">
    <location>
        <begin position="20"/>
        <end position="676"/>
    </location>
</feature>
<proteinExistence type="predicted"/>
<evidence type="ECO:0000313" key="6">
    <source>
        <dbReference type="Proteomes" id="UP000801492"/>
    </source>
</evidence>
<dbReference type="Pfam" id="PF01757">
    <property type="entry name" value="Acyl_transf_3"/>
    <property type="match status" value="1"/>
</dbReference>
<feature type="signal peptide" evidence="3">
    <location>
        <begin position="1"/>
        <end position="19"/>
    </location>
</feature>
<reference evidence="5" key="1">
    <citation type="submission" date="2019-08" db="EMBL/GenBank/DDBJ databases">
        <title>The genome of the North American firefly Photinus pyralis.</title>
        <authorList>
            <consortium name="Photinus pyralis genome working group"/>
            <person name="Fallon T.R."/>
            <person name="Sander Lower S.E."/>
            <person name="Weng J.-K."/>
        </authorList>
    </citation>
    <scope>NUCLEOTIDE SEQUENCE</scope>
    <source>
        <strain evidence="5">TRF0915ILg1</strain>
        <tissue evidence="5">Whole body</tissue>
    </source>
</reference>
<feature type="transmembrane region" description="Helical" evidence="2">
    <location>
        <begin position="297"/>
        <end position="321"/>
    </location>
</feature>
<feature type="transmembrane region" description="Helical" evidence="2">
    <location>
        <begin position="430"/>
        <end position="451"/>
    </location>
</feature>
<dbReference type="OrthoDB" id="118951at2759"/>
<evidence type="ECO:0000256" key="2">
    <source>
        <dbReference type="SAM" id="Phobius"/>
    </source>
</evidence>
<evidence type="ECO:0000256" key="1">
    <source>
        <dbReference type="SAM" id="MobiDB-lite"/>
    </source>
</evidence>
<dbReference type="SMART" id="SM00703">
    <property type="entry name" value="NRF"/>
    <property type="match status" value="1"/>
</dbReference>
<evidence type="ECO:0000313" key="5">
    <source>
        <dbReference type="EMBL" id="KAF2881929.1"/>
    </source>
</evidence>
<dbReference type="GO" id="GO:0016747">
    <property type="term" value="F:acyltransferase activity, transferring groups other than amino-acyl groups"/>
    <property type="evidence" value="ECO:0007669"/>
    <property type="project" value="InterPro"/>
</dbReference>
<dbReference type="EMBL" id="VTPC01090681">
    <property type="protein sequence ID" value="KAF2881929.1"/>
    <property type="molecule type" value="Genomic_DNA"/>
</dbReference>
<keyword evidence="2" id="KW-0812">Transmembrane</keyword>
<keyword evidence="3" id="KW-0732">Signal</keyword>
<feature type="domain" description="Nose resistant-to-fluoxetine protein N-terminal" evidence="4">
    <location>
        <begin position="48"/>
        <end position="189"/>
    </location>
</feature>
<dbReference type="Proteomes" id="UP000801492">
    <property type="component" value="Unassembled WGS sequence"/>
</dbReference>
<keyword evidence="6" id="KW-1185">Reference proteome</keyword>
<sequence>MWLTKVLIVLLCYTSCSYGHRNKFDVNIPVTNSQSVLQPQLYSESNISKTCEVHIKRYEAGISKGETWALQMLDSSANLPSSGILNGNLIYLGDFDTCINIKHEAEISGKYCLGSLPLSSGASKDTSKHRNLQTPEARMVAPDGVLSGMFAVCLPDSCSAEDFQEYSRNNIKKLNFFENLCTSKSTKPELDAGDITTISIISVILYIMLMSTGYEALTSYIQIKPAHPFLTAFSLITNTKKLLHTTSDSGQISCLHGIRVISMMWVILGHRYTKTNMMPMVNRLITFEWFLKKENMIVLGATVSVDSFFLLSGLLVSYGFLVATSKGFKFNIFIYYFHRFLRLTPLLAILVLIHATVLKHLGTGPLWNYFITGLSHPCETYWWSSLLYIQNYVNSSEMCMAQTWYLSADTQLFLLSPLILLPLKRWPKVGLALTGFLTVCSIITSFTVGWIDELYGFIMANQNNDYMKHYYIQPHTRAAPWLMGIILGYIIFDIKQKRSKISINTFINILLWLVALSILLACVFTGQNMLEDTYVYDKFANAVYIALMRPGWALGVSWVIFACITGHGGPINWFLSLPVFQVLSKLTYSMYLIHFTMLYIISAQTRISTYFSNLQMMYDFWGDFAFTLGGAVIFTLAFESPILMIEKVIFGKKEKSPPLRDQATVPEEDQKKIEIP</sequence>
<keyword evidence="2" id="KW-0472">Membrane</keyword>
<dbReference type="PANTHER" id="PTHR11161">
    <property type="entry name" value="O-ACYLTRANSFERASE"/>
    <property type="match status" value="1"/>
</dbReference>
<dbReference type="PANTHER" id="PTHR11161:SF0">
    <property type="entry name" value="O-ACYLTRANSFERASE LIKE PROTEIN"/>
    <property type="match status" value="1"/>
</dbReference>
<feature type="transmembrane region" description="Helical" evidence="2">
    <location>
        <begin position="550"/>
        <end position="574"/>
    </location>
</feature>
<name>A0A8K0C9H0_IGNLU</name>
<feature type="transmembrane region" description="Helical" evidence="2">
    <location>
        <begin position="478"/>
        <end position="494"/>
    </location>
</feature>
<protein>
    <recommendedName>
        <fullName evidence="4">Nose resistant-to-fluoxetine protein N-terminal domain-containing protein</fullName>
    </recommendedName>
</protein>
<accession>A0A8K0C9H0</accession>
<keyword evidence="2" id="KW-1133">Transmembrane helix</keyword>
<gene>
    <name evidence="5" type="ORF">ILUMI_24244</name>
</gene>
<dbReference type="Pfam" id="PF20146">
    <property type="entry name" value="NRF"/>
    <property type="match status" value="1"/>
</dbReference>
<feature type="transmembrane region" description="Helical" evidence="2">
    <location>
        <begin position="404"/>
        <end position="423"/>
    </location>
</feature>
<feature type="transmembrane region" description="Helical" evidence="2">
    <location>
        <begin position="506"/>
        <end position="530"/>
    </location>
</feature>
<dbReference type="InterPro" id="IPR006621">
    <property type="entry name" value="Nose-resist-to-fluoxetine_N"/>
</dbReference>
<feature type="region of interest" description="Disordered" evidence="1">
    <location>
        <begin position="655"/>
        <end position="676"/>
    </location>
</feature>
<dbReference type="AlphaFoldDB" id="A0A8K0C9H0"/>
<feature type="transmembrane region" description="Helical" evidence="2">
    <location>
        <begin position="624"/>
        <end position="645"/>
    </location>
</feature>
<feature type="transmembrane region" description="Helical" evidence="2">
    <location>
        <begin position="333"/>
        <end position="354"/>
    </location>
</feature>
<organism evidence="5 6">
    <name type="scientific">Ignelater luminosus</name>
    <name type="common">Cucubano</name>
    <name type="synonym">Pyrophorus luminosus</name>
    <dbReference type="NCBI Taxonomy" id="2038154"/>
    <lineage>
        <taxon>Eukaryota</taxon>
        <taxon>Metazoa</taxon>
        <taxon>Ecdysozoa</taxon>
        <taxon>Arthropoda</taxon>
        <taxon>Hexapoda</taxon>
        <taxon>Insecta</taxon>
        <taxon>Pterygota</taxon>
        <taxon>Neoptera</taxon>
        <taxon>Endopterygota</taxon>
        <taxon>Coleoptera</taxon>
        <taxon>Polyphaga</taxon>
        <taxon>Elateriformia</taxon>
        <taxon>Elateroidea</taxon>
        <taxon>Elateridae</taxon>
        <taxon>Agrypninae</taxon>
        <taxon>Pyrophorini</taxon>
        <taxon>Ignelater</taxon>
    </lineage>
</organism>
<comment type="caution">
    <text evidence="5">The sequence shown here is derived from an EMBL/GenBank/DDBJ whole genome shotgun (WGS) entry which is preliminary data.</text>
</comment>
<dbReference type="InterPro" id="IPR002656">
    <property type="entry name" value="Acyl_transf_3_dom"/>
</dbReference>
<dbReference type="InterPro" id="IPR052728">
    <property type="entry name" value="O2_lipid_transport_reg"/>
</dbReference>
<evidence type="ECO:0000259" key="4">
    <source>
        <dbReference type="SMART" id="SM00703"/>
    </source>
</evidence>